<evidence type="ECO:0000313" key="1">
    <source>
        <dbReference type="EMBL" id="PLV09471.1"/>
    </source>
</evidence>
<protein>
    <submittedName>
        <fullName evidence="1">Uncharacterized protein</fullName>
    </submittedName>
</protein>
<keyword evidence="2" id="KW-1185">Reference proteome</keyword>
<dbReference type="Proteomes" id="UP000234744">
    <property type="component" value="Unassembled WGS sequence"/>
</dbReference>
<sequence>MKIEQRETAPVLAAYRSPNFNDHAERRPLLRFHVVLDNGEPACGMAGGLYGEIWVAAYRPEPAELVPVGVRCQRSGCKERWPAPMAEAKGNE</sequence>
<dbReference type="RefSeq" id="WP_054889908.1">
    <property type="nucleotide sequence ID" value="NZ_PJCJ01000024.1"/>
</dbReference>
<dbReference type="EMBL" id="PJCJ01000024">
    <property type="protein sequence ID" value="PLV09471.1"/>
    <property type="molecule type" value="Genomic_DNA"/>
</dbReference>
<reference evidence="1 2" key="1">
    <citation type="submission" date="2017-12" db="EMBL/GenBank/DDBJ databases">
        <title>Detection of the carbapenemase gene blaVIM-5 in members of the Pseudomonas putida group isolated from polluted Nigerian wetlands.</title>
        <authorList>
            <person name="Adelowo O."/>
            <person name="Vollmers J."/>
            <person name="Maeusezahl I."/>
            <person name="Kaster A.-K."/>
            <person name="Mueller J.A."/>
        </authorList>
    </citation>
    <scope>NUCLEOTIDE SEQUENCE [LARGE SCALE GENOMIC DNA]</scope>
    <source>
        <strain evidence="1 2">MR69</strain>
    </source>
</reference>
<organism evidence="1 2">
    <name type="scientific">Pseudomonas plecoglossicida</name>
    <dbReference type="NCBI Taxonomy" id="70775"/>
    <lineage>
        <taxon>Bacteria</taxon>
        <taxon>Pseudomonadati</taxon>
        <taxon>Pseudomonadota</taxon>
        <taxon>Gammaproteobacteria</taxon>
        <taxon>Pseudomonadales</taxon>
        <taxon>Pseudomonadaceae</taxon>
        <taxon>Pseudomonas</taxon>
    </lineage>
</organism>
<proteinExistence type="predicted"/>
<accession>A0ABX4TXW5</accession>
<comment type="caution">
    <text evidence="1">The sequence shown here is derived from an EMBL/GenBank/DDBJ whole genome shotgun (WGS) entry which is preliminary data.</text>
</comment>
<name>A0ABX4TXW5_PSEDL</name>
<evidence type="ECO:0000313" key="2">
    <source>
        <dbReference type="Proteomes" id="UP000234744"/>
    </source>
</evidence>
<gene>
    <name evidence="1" type="ORF">CXG47_24285</name>
</gene>